<name>A0A0A9CH39_ARUDO</name>
<dbReference type="EMBL" id="GBRH01225205">
    <property type="protein sequence ID" value="JAD72690.1"/>
    <property type="molecule type" value="Transcribed_RNA"/>
</dbReference>
<dbReference type="AlphaFoldDB" id="A0A0A9CH39"/>
<evidence type="ECO:0000256" key="1">
    <source>
        <dbReference type="SAM" id="MobiDB-lite"/>
    </source>
</evidence>
<feature type="compositionally biased region" description="Basic and acidic residues" evidence="1">
    <location>
        <begin position="26"/>
        <end position="41"/>
    </location>
</feature>
<organism evidence="2">
    <name type="scientific">Arundo donax</name>
    <name type="common">Giant reed</name>
    <name type="synonym">Donax arundinaceus</name>
    <dbReference type="NCBI Taxonomy" id="35708"/>
    <lineage>
        <taxon>Eukaryota</taxon>
        <taxon>Viridiplantae</taxon>
        <taxon>Streptophyta</taxon>
        <taxon>Embryophyta</taxon>
        <taxon>Tracheophyta</taxon>
        <taxon>Spermatophyta</taxon>
        <taxon>Magnoliopsida</taxon>
        <taxon>Liliopsida</taxon>
        <taxon>Poales</taxon>
        <taxon>Poaceae</taxon>
        <taxon>PACMAD clade</taxon>
        <taxon>Arundinoideae</taxon>
        <taxon>Arundineae</taxon>
        <taxon>Arundo</taxon>
    </lineage>
</organism>
<reference evidence="2" key="1">
    <citation type="submission" date="2014-09" db="EMBL/GenBank/DDBJ databases">
        <authorList>
            <person name="Magalhaes I.L.F."/>
            <person name="Oliveira U."/>
            <person name="Santos F.R."/>
            <person name="Vidigal T.H.D.A."/>
            <person name="Brescovit A.D."/>
            <person name="Santos A.J."/>
        </authorList>
    </citation>
    <scope>NUCLEOTIDE SEQUENCE</scope>
    <source>
        <tissue evidence="2">Shoot tissue taken approximately 20 cm above the soil surface</tissue>
    </source>
</reference>
<sequence>MGGSAHSRSRAPVGSRRARAAAAMTGERRVVGGRDSGREEDGPVAIADVSGTAGDNGARRTDRCRSGARQWRCDVAGGNGGGEVATPRLPFPRRPQGP</sequence>
<evidence type="ECO:0000313" key="2">
    <source>
        <dbReference type="EMBL" id="JAD72690.1"/>
    </source>
</evidence>
<reference evidence="2" key="2">
    <citation type="journal article" date="2015" name="Data Brief">
        <title>Shoot transcriptome of the giant reed, Arundo donax.</title>
        <authorList>
            <person name="Barrero R.A."/>
            <person name="Guerrero F.D."/>
            <person name="Moolhuijzen P."/>
            <person name="Goolsby J.A."/>
            <person name="Tidwell J."/>
            <person name="Bellgard S.E."/>
            <person name="Bellgard M.I."/>
        </authorList>
    </citation>
    <scope>NUCLEOTIDE SEQUENCE</scope>
    <source>
        <tissue evidence="2">Shoot tissue taken approximately 20 cm above the soil surface</tissue>
    </source>
</reference>
<feature type="compositionally biased region" description="Pro residues" evidence="1">
    <location>
        <begin position="89"/>
        <end position="98"/>
    </location>
</feature>
<accession>A0A0A9CH39</accession>
<feature type="region of interest" description="Disordered" evidence="1">
    <location>
        <begin position="1"/>
        <end position="98"/>
    </location>
</feature>
<proteinExistence type="predicted"/>
<protein>
    <submittedName>
        <fullName evidence="2">Uncharacterized protein</fullName>
    </submittedName>
</protein>